<dbReference type="GeneID" id="121595637"/>
<dbReference type="PROSITE" id="PS51465">
    <property type="entry name" value="KAZAL_2"/>
    <property type="match status" value="1"/>
</dbReference>
<protein>
    <recommendedName>
        <fullName evidence="8">Solute carrier organic anion transporter family member</fullName>
    </recommendedName>
</protein>
<reference evidence="11" key="1">
    <citation type="submission" date="2020-05" db="UniProtKB">
        <authorList>
            <consortium name="EnsemblMetazoa"/>
        </authorList>
    </citation>
    <scope>IDENTIFICATION</scope>
    <source>
        <strain evidence="11">MAF</strain>
    </source>
</reference>
<dbReference type="PANTHER" id="PTHR11388">
    <property type="entry name" value="ORGANIC ANION TRANSPORTER"/>
    <property type="match status" value="1"/>
</dbReference>
<dbReference type="VEuPathDB" id="VectorBase:AMEM21_010981"/>
<dbReference type="SUPFAM" id="SSF103473">
    <property type="entry name" value="MFS general substrate transporter"/>
    <property type="match status" value="1"/>
</dbReference>
<feature type="transmembrane region" description="Helical" evidence="8">
    <location>
        <begin position="358"/>
        <end position="377"/>
    </location>
</feature>
<name>A0A182USH0_ANOME</name>
<dbReference type="GO" id="GO:0006811">
    <property type="term" value="P:monoatomic ion transport"/>
    <property type="evidence" value="ECO:0007669"/>
    <property type="project" value="UniProtKB-KW"/>
</dbReference>
<keyword evidence="4 8" id="KW-0812">Transmembrane</keyword>
<feature type="compositionally biased region" description="Polar residues" evidence="9">
    <location>
        <begin position="542"/>
        <end position="558"/>
    </location>
</feature>
<feature type="region of interest" description="Disordered" evidence="9">
    <location>
        <begin position="542"/>
        <end position="577"/>
    </location>
</feature>
<feature type="region of interest" description="Disordered" evidence="9">
    <location>
        <begin position="834"/>
        <end position="869"/>
    </location>
</feature>
<keyword evidence="3" id="KW-1003">Cell membrane</keyword>
<feature type="compositionally biased region" description="Low complexity" evidence="9">
    <location>
        <begin position="564"/>
        <end position="574"/>
    </location>
</feature>
<keyword evidence="5 8" id="KW-1133">Transmembrane helix</keyword>
<sequence>MKSNQLCGISCWHPAWLQRFATPRSFIMVYGFLGTVQAMAYIYFVITLTTLEKRFKIPSSTTGIILSGNEISQILLSLILSYVGGHRNRPRWIAWGVVFCALSCFILAMPHFIYGAGDEALQLTKEYIREREEDEARIRSHQNYTIMVKSTNRLCLDTSSPKECLETISVVPLVLIFMSQFVLGIGNTLYYSLGQTYLDDNTKKTNTPLMLAYASSLRTFGPVVGFALGYFALKIYIDPTKTPIIDSSDPRWLGAWWLGWILLGVAMIIFAFLIGMFPKEIPKKSKQADTNQAKRPHSSVPVMLMNDAEAFGKEKESLSKRQQQAVTENTAEFAESIVEFPQLKDFPMALMRLLKNKLLMFNILSGIFYILGSSGYITFLSKYIEVQFHKSTANATVITGPITLFGMVAGFLISGIIISKKKPSPKKLLFWNVIVGAGYMAGQISYLFLTCPDGTMPLVQGRLNLTTDCNSHCHCDGIPYSPVCQEDTGITFFSACHAGCDQWHTAEKYYDSCSCQNENYSPITKQPWEKYTTTFYTTQLNPSTTPQSIANAVDQSKPTEAWLTSGTGSGSSSTVGQLDTTTLNVAADTIKLLAGNEPVVNYTLSHDELKTDDTNLPPSDKPGDQLPNGAEQSDEPHQEQSSLPPIPEASADDGTDPTTESSRRIRRQAVNKTDDEQHSTRTIPNQPDSILYTAKLVPGACLKGCAVGFYLFSIISSIINCLGASGRIGNLLVNYRCVSKQDKSFTQGLILMMISLFALIPGPIIYGRIIDSTCLVWTEECGKRGNCQLYDQKLFRYYINITALCLTSVGVFFDGLVWWYGKTLDLYGEREMAEQQQRQQQQQQQQQQQHNQHKVHPEPISNHAFKHDS</sequence>
<evidence type="ECO:0000256" key="1">
    <source>
        <dbReference type="ARBA" id="ARBA00004651"/>
    </source>
</evidence>
<dbReference type="RefSeq" id="XP_041775693.1">
    <property type="nucleotide sequence ID" value="XM_041919759.1"/>
</dbReference>
<evidence type="ECO:0000256" key="6">
    <source>
        <dbReference type="ARBA" id="ARBA00023136"/>
    </source>
</evidence>
<evidence type="ECO:0000256" key="4">
    <source>
        <dbReference type="ARBA" id="ARBA00022692"/>
    </source>
</evidence>
<keyword evidence="12" id="KW-1185">Reference proteome</keyword>
<feature type="transmembrane region" description="Helical" evidence="8">
    <location>
        <begin position="170"/>
        <end position="190"/>
    </location>
</feature>
<feature type="domain" description="Kazal-like" evidence="10">
    <location>
        <begin position="463"/>
        <end position="514"/>
    </location>
</feature>
<accession>A0A182USH0</accession>
<feature type="transmembrane region" description="Helical" evidence="8">
    <location>
        <begin position="26"/>
        <end position="44"/>
    </location>
</feature>
<evidence type="ECO:0000256" key="8">
    <source>
        <dbReference type="RuleBase" id="RU362056"/>
    </source>
</evidence>
<dbReference type="Proteomes" id="UP000075903">
    <property type="component" value="Unassembled WGS sequence"/>
</dbReference>
<dbReference type="GO" id="GO:0015347">
    <property type="term" value="F:sodium-independent organic anion transmembrane transporter activity"/>
    <property type="evidence" value="ECO:0007669"/>
    <property type="project" value="TreeGrafter"/>
</dbReference>
<dbReference type="InterPro" id="IPR036259">
    <property type="entry name" value="MFS_trans_sf"/>
</dbReference>
<keyword evidence="7" id="KW-1015">Disulfide bond</keyword>
<comment type="subcellular location">
    <subcellularLocation>
        <location evidence="1 8">Cell membrane</location>
        <topology evidence="1 8">Multi-pass membrane protein</topology>
    </subcellularLocation>
</comment>
<dbReference type="GO" id="GO:0005886">
    <property type="term" value="C:plasma membrane"/>
    <property type="evidence" value="ECO:0007669"/>
    <property type="project" value="UniProtKB-SubCell"/>
</dbReference>
<feature type="transmembrane region" description="Helical" evidence="8">
    <location>
        <begin position="92"/>
        <end position="114"/>
    </location>
</feature>
<organism evidence="11 12">
    <name type="scientific">Anopheles merus</name>
    <name type="common">Mosquito</name>
    <dbReference type="NCBI Taxonomy" id="30066"/>
    <lineage>
        <taxon>Eukaryota</taxon>
        <taxon>Metazoa</taxon>
        <taxon>Ecdysozoa</taxon>
        <taxon>Arthropoda</taxon>
        <taxon>Hexapoda</taxon>
        <taxon>Insecta</taxon>
        <taxon>Pterygota</taxon>
        <taxon>Neoptera</taxon>
        <taxon>Endopterygota</taxon>
        <taxon>Diptera</taxon>
        <taxon>Nematocera</taxon>
        <taxon>Culicoidea</taxon>
        <taxon>Culicidae</taxon>
        <taxon>Anophelinae</taxon>
        <taxon>Anopheles</taxon>
    </lineage>
</organism>
<dbReference type="KEGG" id="amer:121595637"/>
<feature type="transmembrane region" description="Helical" evidence="8">
    <location>
        <begin position="749"/>
        <end position="769"/>
    </location>
</feature>
<dbReference type="CTD" id="34660"/>
<keyword evidence="8" id="KW-0406">Ion transport</keyword>
<dbReference type="EnsemblMetazoa" id="AMEM002858-RA">
    <property type="protein sequence ID" value="AMEM002858-PA"/>
    <property type="gene ID" value="AMEM002858"/>
</dbReference>
<comment type="similarity">
    <text evidence="2 8">Belongs to the organo anion transporter (TC 2.A.60) family.</text>
</comment>
<dbReference type="PANTHER" id="PTHR11388:SF131">
    <property type="entry name" value="SOLUTE CARRIER ORGANIC ANION TRANSPORTER FAMILY MEMBER"/>
    <property type="match status" value="1"/>
</dbReference>
<evidence type="ECO:0000256" key="9">
    <source>
        <dbReference type="SAM" id="MobiDB-lite"/>
    </source>
</evidence>
<feature type="transmembrane region" description="Helical" evidence="8">
    <location>
        <begin position="257"/>
        <end position="277"/>
    </location>
</feature>
<dbReference type="InterPro" id="IPR002350">
    <property type="entry name" value="Kazal_dom"/>
</dbReference>
<dbReference type="NCBIfam" id="TIGR00805">
    <property type="entry name" value="oat"/>
    <property type="match status" value="1"/>
</dbReference>
<evidence type="ECO:0000256" key="5">
    <source>
        <dbReference type="ARBA" id="ARBA00022989"/>
    </source>
</evidence>
<dbReference type="RefSeq" id="XP_041775692.1">
    <property type="nucleotide sequence ID" value="XM_041919758.1"/>
</dbReference>
<feature type="transmembrane region" description="Helical" evidence="8">
    <location>
        <begin position="429"/>
        <end position="449"/>
    </location>
</feature>
<evidence type="ECO:0000313" key="12">
    <source>
        <dbReference type="Proteomes" id="UP000075903"/>
    </source>
</evidence>
<feature type="region of interest" description="Disordered" evidence="9">
    <location>
        <begin position="607"/>
        <end position="685"/>
    </location>
</feature>
<feature type="transmembrane region" description="Helical" evidence="8">
    <location>
        <begin position="211"/>
        <end position="237"/>
    </location>
</feature>
<proteinExistence type="inferred from homology"/>
<dbReference type="Pfam" id="PF03137">
    <property type="entry name" value="OATP"/>
    <property type="match status" value="1"/>
</dbReference>
<feature type="transmembrane region" description="Helical" evidence="8">
    <location>
        <begin position="707"/>
        <end position="728"/>
    </location>
</feature>
<evidence type="ECO:0000256" key="3">
    <source>
        <dbReference type="ARBA" id="ARBA00022475"/>
    </source>
</evidence>
<dbReference type="CDD" id="cd17336">
    <property type="entry name" value="MFS_SLCO_OATP"/>
    <property type="match status" value="1"/>
</dbReference>
<evidence type="ECO:0000256" key="7">
    <source>
        <dbReference type="ARBA" id="ARBA00023157"/>
    </source>
</evidence>
<dbReference type="InterPro" id="IPR004156">
    <property type="entry name" value="OATP"/>
</dbReference>
<dbReference type="Gene3D" id="1.20.1250.20">
    <property type="entry name" value="MFS general substrate transporter like domains"/>
    <property type="match status" value="1"/>
</dbReference>
<evidence type="ECO:0000259" key="10">
    <source>
        <dbReference type="PROSITE" id="PS51465"/>
    </source>
</evidence>
<dbReference type="AlphaFoldDB" id="A0A182USH0"/>
<feature type="transmembrane region" description="Helical" evidence="8">
    <location>
        <begin position="797"/>
        <end position="820"/>
    </location>
</feature>
<dbReference type="VEuPathDB" id="VectorBase:AMEM002858"/>
<keyword evidence="6 8" id="KW-0472">Membrane</keyword>
<dbReference type="GO" id="GO:0043252">
    <property type="term" value="P:sodium-independent organic anion transport"/>
    <property type="evidence" value="ECO:0007669"/>
    <property type="project" value="TreeGrafter"/>
</dbReference>
<evidence type="ECO:0000313" key="11">
    <source>
        <dbReference type="EnsemblMetazoa" id="AMEM002858-PA"/>
    </source>
</evidence>
<keyword evidence="8" id="KW-0813">Transport</keyword>
<feature type="compositionally biased region" description="Low complexity" evidence="9">
    <location>
        <begin position="835"/>
        <end position="849"/>
    </location>
</feature>
<feature type="transmembrane region" description="Helical" evidence="8">
    <location>
        <begin position="397"/>
        <end position="417"/>
    </location>
</feature>
<feature type="transmembrane region" description="Helical" evidence="8">
    <location>
        <begin position="64"/>
        <end position="85"/>
    </location>
</feature>
<evidence type="ECO:0000256" key="2">
    <source>
        <dbReference type="ARBA" id="ARBA00009657"/>
    </source>
</evidence>